<proteinExistence type="predicted"/>
<protein>
    <submittedName>
        <fullName evidence="1">Uncharacterized protein</fullName>
    </submittedName>
</protein>
<evidence type="ECO:0000313" key="1">
    <source>
        <dbReference type="EMBL" id="SUA44551.1"/>
    </source>
</evidence>
<name>A0A378WVS0_9NEIS</name>
<organism evidence="1 2">
    <name type="scientific">Neisseria zoodegmatis</name>
    <dbReference type="NCBI Taxonomy" id="326523"/>
    <lineage>
        <taxon>Bacteria</taxon>
        <taxon>Pseudomonadati</taxon>
        <taxon>Pseudomonadota</taxon>
        <taxon>Betaproteobacteria</taxon>
        <taxon>Neisseriales</taxon>
        <taxon>Neisseriaceae</taxon>
        <taxon>Neisseria</taxon>
    </lineage>
</organism>
<evidence type="ECO:0000313" key="2">
    <source>
        <dbReference type="Proteomes" id="UP000254055"/>
    </source>
</evidence>
<dbReference type="RefSeq" id="WP_147278359.1">
    <property type="nucleotide sequence ID" value="NZ_UGRS01000002.1"/>
</dbReference>
<accession>A0A378WVS0</accession>
<reference evidence="1 2" key="1">
    <citation type="submission" date="2018-06" db="EMBL/GenBank/DDBJ databases">
        <authorList>
            <consortium name="Pathogen Informatics"/>
            <person name="Doyle S."/>
        </authorList>
    </citation>
    <scope>NUCLEOTIDE SEQUENCE [LARGE SCALE GENOMIC DNA]</scope>
    <source>
        <strain evidence="1 2">NCTC12229</strain>
    </source>
</reference>
<dbReference type="Proteomes" id="UP000254055">
    <property type="component" value="Unassembled WGS sequence"/>
</dbReference>
<dbReference type="EMBL" id="UGRS01000002">
    <property type="protein sequence ID" value="SUA44551.1"/>
    <property type="molecule type" value="Genomic_DNA"/>
</dbReference>
<dbReference type="AlphaFoldDB" id="A0A378WVS0"/>
<sequence length="171" mass="20805">MEQQKYQMYVFRYVDDDDPSFPHRKFWFSAKQWLSADKPYLKISDHDIINKNGIAMPVADSFIQNLYWTILYKEIITEDNLPYNRFVSEVKPTIRGRYLYSEFDRDTLRPSVHHFLVSFRLNGKFYDTELVWEEDKKLIRTFSIYKPGEFLKIYDTYNYQDYLKGKLPESK</sequence>
<gene>
    <name evidence="1" type="ORF">NCTC12229_02049</name>
</gene>